<reference evidence="1 2" key="1">
    <citation type="journal article" date="2019" name="Nat. Ecol. Evol.">
        <title>Megaphylogeny resolves global patterns of mushroom evolution.</title>
        <authorList>
            <person name="Varga T."/>
            <person name="Krizsan K."/>
            <person name="Foldi C."/>
            <person name="Dima B."/>
            <person name="Sanchez-Garcia M."/>
            <person name="Sanchez-Ramirez S."/>
            <person name="Szollosi G.J."/>
            <person name="Szarkandi J.G."/>
            <person name="Papp V."/>
            <person name="Albert L."/>
            <person name="Andreopoulos W."/>
            <person name="Angelini C."/>
            <person name="Antonin V."/>
            <person name="Barry K.W."/>
            <person name="Bougher N.L."/>
            <person name="Buchanan P."/>
            <person name="Buyck B."/>
            <person name="Bense V."/>
            <person name="Catcheside P."/>
            <person name="Chovatia M."/>
            <person name="Cooper J."/>
            <person name="Damon W."/>
            <person name="Desjardin D."/>
            <person name="Finy P."/>
            <person name="Geml J."/>
            <person name="Haridas S."/>
            <person name="Hughes K."/>
            <person name="Justo A."/>
            <person name="Karasinski D."/>
            <person name="Kautmanova I."/>
            <person name="Kiss B."/>
            <person name="Kocsube S."/>
            <person name="Kotiranta H."/>
            <person name="LaButti K.M."/>
            <person name="Lechner B.E."/>
            <person name="Liimatainen K."/>
            <person name="Lipzen A."/>
            <person name="Lukacs Z."/>
            <person name="Mihaltcheva S."/>
            <person name="Morgado L.N."/>
            <person name="Niskanen T."/>
            <person name="Noordeloos M.E."/>
            <person name="Ohm R.A."/>
            <person name="Ortiz-Santana B."/>
            <person name="Ovrebo C."/>
            <person name="Racz N."/>
            <person name="Riley R."/>
            <person name="Savchenko A."/>
            <person name="Shiryaev A."/>
            <person name="Soop K."/>
            <person name="Spirin V."/>
            <person name="Szebenyi C."/>
            <person name="Tomsovsky M."/>
            <person name="Tulloss R.E."/>
            <person name="Uehling J."/>
            <person name="Grigoriev I.V."/>
            <person name="Vagvolgyi C."/>
            <person name="Papp T."/>
            <person name="Martin F.M."/>
            <person name="Miettinen O."/>
            <person name="Hibbett D.S."/>
            <person name="Nagy L.G."/>
        </authorList>
    </citation>
    <scope>NUCLEOTIDE SEQUENCE [LARGE SCALE GENOMIC DNA]</scope>
    <source>
        <strain evidence="1 2">CBS 121175</strain>
    </source>
</reference>
<name>A0A5C3KT28_COPMA</name>
<keyword evidence="2" id="KW-1185">Reference proteome</keyword>
<proteinExistence type="predicted"/>
<sequence length="263" mass="29294">MCQDEGADPRTNGSWFSNQIIVFGQKLYRALDPVEAASRKKRGSASLRAAKDTVYGKVRSPCQHEETCKTSSLFGTLSDRMAGMGGQNDDKIGAMYQDSDICALLHRREPFVPEIKIKRFGDATMHLATKGRCGARGITQIRLHSENEVEAREHKWSESSTADRNLILSGCCPANRSREGRLQVMPRSRWHASFTVTSSTATNKALGDWSRVADRTQRGLQCARIVPEYMAYGMAGSQGFQATYLVLDASDERFRSEIAFGIW</sequence>
<evidence type="ECO:0000313" key="2">
    <source>
        <dbReference type="Proteomes" id="UP000307440"/>
    </source>
</evidence>
<organism evidence="1 2">
    <name type="scientific">Coprinopsis marcescibilis</name>
    <name type="common">Agaric fungus</name>
    <name type="synonym">Psathyrella marcescibilis</name>
    <dbReference type="NCBI Taxonomy" id="230819"/>
    <lineage>
        <taxon>Eukaryota</taxon>
        <taxon>Fungi</taxon>
        <taxon>Dikarya</taxon>
        <taxon>Basidiomycota</taxon>
        <taxon>Agaricomycotina</taxon>
        <taxon>Agaricomycetes</taxon>
        <taxon>Agaricomycetidae</taxon>
        <taxon>Agaricales</taxon>
        <taxon>Agaricineae</taxon>
        <taxon>Psathyrellaceae</taxon>
        <taxon>Coprinopsis</taxon>
    </lineage>
</organism>
<accession>A0A5C3KT28</accession>
<dbReference type="Proteomes" id="UP000307440">
    <property type="component" value="Unassembled WGS sequence"/>
</dbReference>
<protein>
    <submittedName>
        <fullName evidence="1">Uncharacterized protein</fullName>
    </submittedName>
</protein>
<gene>
    <name evidence="1" type="ORF">FA15DRAFT_660316</name>
</gene>
<dbReference type="EMBL" id="ML210368">
    <property type="protein sequence ID" value="TFK18948.1"/>
    <property type="molecule type" value="Genomic_DNA"/>
</dbReference>
<evidence type="ECO:0000313" key="1">
    <source>
        <dbReference type="EMBL" id="TFK18948.1"/>
    </source>
</evidence>
<dbReference type="AlphaFoldDB" id="A0A5C3KT28"/>